<dbReference type="Proteomes" id="UP000760480">
    <property type="component" value="Unassembled WGS sequence"/>
</dbReference>
<protein>
    <submittedName>
        <fullName evidence="2">Uncharacterized protein</fullName>
    </submittedName>
</protein>
<feature type="compositionally biased region" description="Low complexity" evidence="1">
    <location>
        <begin position="20"/>
        <end position="29"/>
    </location>
</feature>
<evidence type="ECO:0000313" key="2">
    <source>
        <dbReference type="EMBL" id="NMQ19729.1"/>
    </source>
</evidence>
<gene>
    <name evidence="2" type="ORF">E4P82_11270</name>
</gene>
<reference evidence="2 3" key="1">
    <citation type="submission" date="2019-03" db="EMBL/GenBank/DDBJ databases">
        <title>Metabolic reconstructions from genomes of highly enriched 'Candidatus Accumulibacter' and 'Candidatus Competibacter' bioreactor populations.</title>
        <authorList>
            <person name="Annavajhala M.K."/>
            <person name="Welles L."/>
            <person name="Abbas B."/>
            <person name="Sorokin D."/>
            <person name="Park H."/>
            <person name="Van Loosdrecht M."/>
            <person name="Chandran K."/>
        </authorList>
    </citation>
    <scope>NUCLEOTIDE SEQUENCE [LARGE SCALE GENOMIC DNA]</scope>
    <source>
        <strain evidence="2 3">SBR_G</strain>
    </source>
</reference>
<evidence type="ECO:0000313" key="3">
    <source>
        <dbReference type="Proteomes" id="UP000760480"/>
    </source>
</evidence>
<comment type="caution">
    <text evidence="2">The sequence shown here is derived from an EMBL/GenBank/DDBJ whole genome shotgun (WGS) entry which is preliminary data.</text>
</comment>
<keyword evidence="3" id="KW-1185">Reference proteome</keyword>
<proteinExistence type="predicted"/>
<sequence>MKQAAASPKPPDADEKSREQAYATAQAAADHSEDADRQVAAAHTSESPEQSEDRQAMDQWLRRIPDDPAGLLRRKFMLEHLRRQQQAAQRGE</sequence>
<dbReference type="RefSeq" id="WP_169248981.1">
    <property type="nucleotide sequence ID" value="NZ_SPMZ01000030.1"/>
</dbReference>
<evidence type="ECO:0000256" key="1">
    <source>
        <dbReference type="SAM" id="MobiDB-lite"/>
    </source>
</evidence>
<feature type="compositionally biased region" description="Basic and acidic residues" evidence="1">
    <location>
        <begin position="51"/>
        <end position="62"/>
    </location>
</feature>
<feature type="region of interest" description="Disordered" evidence="1">
    <location>
        <begin position="1"/>
        <end position="62"/>
    </location>
</feature>
<name>A0ABX1TME9_9GAMM</name>
<organism evidence="2 3">
    <name type="scientific">Candidatus Competibacter phosphatis</name>
    <dbReference type="NCBI Taxonomy" id="221280"/>
    <lineage>
        <taxon>Bacteria</taxon>
        <taxon>Pseudomonadati</taxon>
        <taxon>Pseudomonadota</taxon>
        <taxon>Gammaproteobacteria</taxon>
        <taxon>Candidatus Competibacteraceae</taxon>
        <taxon>Candidatus Competibacter</taxon>
    </lineage>
</organism>
<dbReference type="EMBL" id="SPMZ01000030">
    <property type="protein sequence ID" value="NMQ19729.1"/>
    <property type="molecule type" value="Genomic_DNA"/>
</dbReference>
<accession>A0ABX1TME9</accession>